<evidence type="ECO:0000313" key="1">
    <source>
        <dbReference type="EMBL" id="VFU07229.1"/>
    </source>
</evidence>
<accession>A0A4V6YUG8</accession>
<protein>
    <submittedName>
        <fullName evidence="1">Uncharacterized protein</fullName>
    </submittedName>
</protein>
<organism evidence="1 2">
    <name type="scientific">Methylocella tundrae</name>
    <dbReference type="NCBI Taxonomy" id="227605"/>
    <lineage>
        <taxon>Bacteria</taxon>
        <taxon>Pseudomonadati</taxon>
        <taxon>Pseudomonadota</taxon>
        <taxon>Alphaproteobacteria</taxon>
        <taxon>Hyphomicrobiales</taxon>
        <taxon>Beijerinckiaceae</taxon>
        <taxon>Methylocella</taxon>
    </lineage>
</organism>
<dbReference type="EMBL" id="LR536450">
    <property type="protein sequence ID" value="VFU07229.1"/>
    <property type="molecule type" value="Genomic_DNA"/>
</dbReference>
<name>A0A4V6YUG8_METTU</name>
<proteinExistence type="predicted"/>
<dbReference type="KEGG" id="mtun:MTUNDRAET4_0336"/>
<gene>
    <name evidence="1" type="ORF">MTUNDRAET4_0336</name>
</gene>
<dbReference type="Proteomes" id="UP000294360">
    <property type="component" value="Chromosome"/>
</dbReference>
<evidence type="ECO:0000313" key="2">
    <source>
        <dbReference type="Proteomes" id="UP000294360"/>
    </source>
</evidence>
<dbReference type="AlphaFoldDB" id="A0A4V6YUG8"/>
<sequence length="68" mass="7645">MKLLVTVEARRARIATKIGLIHSGRLSWSRITSQLMAQEGLCRPNYAKAGGLTTADARFKLKRLYRSI</sequence>
<reference evidence="1 2" key="1">
    <citation type="submission" date="2019-03" db="EMBL/GenBank/DDBJ databases">
        <authorList>
            <person name="Kox A.R. M."/>
        </authorList>
    </citation>
    <scope>NUCLEOTIDE SEQUENCE [LARGE SCALE GENOMIC DNA]</scope>
    <source>
        <strain evidence="1">MTUNDRAET4 annotated genome</strain>
    </source>
</reference>